<keyword evidence="2" id="KW-1185">Reference proteome</keyword>
<reference evidence="1 2" key="1">
    <citation type="submission" date="2020-02" db="EMBL/GenBank/DDBJ databases">
        <title>Flavobacterium sp. genome.</title>
        <authorList>
            <person name="Jung H.S."/>
            <person name="Baek J.H."/>
            <person name="Jeon C.O."/>
        </authorList>
    </citation>
    <scope>NUCLEOTIDE SEQUENCE [LARGE SCALE GENOMIC DNA]</scope>
    <source>
        <strain evidence="1 2">SE-s27</strain>
    </source>
</reference>
<organism evidence="1 2">
    <name type="scientific">Flavobacterium solisilvae</name>
    <dbReference type="NCBI Taxonomy" id="1852019"/>
    <lineage>
        <taxon>Bacteria</taxon>
        <taxon>Pseudomonadati</taxon>
        <taxon>Bacteroidota</taxon>
        <taxon>Flavobacteriia</taxon>
        <taxon>Flavobacteriales</taxon>
        <taxon>Flavobacteriaceae</taxon>
        <taxon>Flavobacterium</taxon>
    </lineage>
</organism>
<evidence type="ECO:0000313" key="1">
    <source>
        <dbReference type="EMBL" id="NMH25106.1"/>
    </source>
</evidence>
<proteinExistence type="predicted"/>
<comment type="caution">
    <text evidence="1">The sequence shown here is derived from an EMBL/GenBank/DDBJ whole genome shotgun (WGS) entry which is preliminary data.</text>
</comment>
<gene>
    <name evidence="1" type="ORF">G6042_07480</name>
</gene>
<dbReference type="InterPro" id="IPR036410">
    <property type="entry name" value="HSP_DnaJ_Cys-rich_dom_sf"/>
</dbReference>
<protein>
    <recommendedName>
        <fullName evidence="3">HNH endonuclease</fullName>
    </recommendedName>
</protein>
<dbReference type="SUPFAM" id="SSF57938">
    <property type="entry name" value="DnaJ/Hsp40 cysteine-rich domain"/>
    <property type="match status" value="1"/>
</dbReference>
<dbReference type="EMBL" id="JAAMPT010000205">
    <property type="protein sequence ID" value="NMH25106.1"/>
    <property type="molecule type" value="Genomic_DNA"/>
</dbReference>
<name>A0ABX1QTC2_9FLAO</name>
<accession>A0ABX1QTC2</accession>
<dbReference type="RefSeq" id="WP_169523682.1">
    <property type="nucleotide sequence ID" value="NZ_JAAMPT010000205.1"/>
</dbReference>
<evidence type="ECO:0008006" key="3">
    <source>
        <dbReference type="Google" id="ProtNLM"/>
    </source>
</evidence>
<dbReference type="Proteomes" id="UP000767947">
    <property type="component" value="Unassembled WGS sequence"/>
</dbReference>
<sequence length="187" mass="22131">MKKKSYYDLLNEEIINGFKITYQDKLSTSEWQNKREQIISRDNCKCIKCGEPKITLYGMGLREMNQSERDERWERISQIPNSPIKFSKDKIVYPRVTVQLHVHHKYYILNKLPWEYQDIALITLCDLCHKEVHNTEKILVFKDDSLTETIDLEACNNCNGSGYLSHYKYYMNGICFNCSGTGYFELK</sequence>
<evidence type="ECO:0000313" key="2">
    <source>
        <dbReference type="Proteomes" id="UP000767947"/>
    </source>
</evidence>